<evidence type="ECO:0000313" key="2">
    <source>
        <dbReference type="EMBL" id="CAH3127406.1"/>
    </source>
</evidence>
<dbReference type="Proteomes" id="UP001159428">
    <property type="component" value="Unassembled WGS sequence"/>
</dbReference>
<evidence type="ECO:0000256" key="1">
    <source>
        <dbReference type="SAM" id="MobiDB-lite"/>
    </source>
</evidence>
<organism evidence="2 3">
    <name type="scientific">Pocillopora meandrina</name>
    <dbReference type="NCBI Taxonomy" id="46732"/>
    <lineage>
        <taxon>Eukaryota</taxon>
        <taxon>Metazoa</taxon>
        <taxon>Cnidaria</taxon>
        <taxon>Anthozoa</taxon>
        <taxon>Hexacorallia</taxon>
        <taxon>Scleractinia</taxon>
        <taxon>Astrocoeniina</taxon>
        <taxon>Pocilloporidae</taxon>
        <taxon>Pocillopora</taxon>
    </lineage>
</organism>
<keyword evidence="3" id="KW-1185">Reference proteome</keyword>
<comment type="caution">
    <text evidence="2">The sequence shown here is derived from an EMBL/GenBank/DDBJ whole genome shotgun (WGS) entry which is preliminary data.</text>
</comment>
<dbReference type="PANTHER" id="PTHR46880:SF9">
    <property type="entry name" value="ZINC FINGER PROTEIN 862"/>
    <property type="match status" value="1"/>
</dbReference>
<feature type="non-terminal residue" evidence="2">
    <location>
        <position position="1"/>
    </location>
</feature>
<dbReference type="SUPFAM" id="SSF53098">
    <property type="entry name" value="Ribonuclease H-like"/>
    <property type="match status" value="1"/>
</dbReference>
<evidence type="ECO:0000313" key="3">
    <source>
        <dbReference type="Proteomes" id="UP001159428"/>
    </source>
</evidence>
<feature type="compositionally biased region" description="Acidic residues" evidence="1">
    <location>
        <begin position="490"/>
        <end position="510"/>
    </location>
</feature>
<accession>A0AAU9WVM7</accession>
<gene>
    <name evidence="2" type="ORF">PMEA_00012543</name>
</gene>
<protein>
    <recommendedName>
        <fullName evidence="4">DUF4371 domain-containing protein</fullName>
    </recommendedName>
</protein>
<reference evidence="2 3" key="1">
    <citation type="submission" date="2022-05" db="EMBL/GenBank/DDBJ databases">
        <authorList>
            <consortium name="Genoscope - CEA"/>
            <person name="William W."/>
        </authorList>
    </citation>
    <scope>NUCLEOTIDE SEQUENCE [LARGE SCALE GENOMIC DNA]</scope>
</reference>
<sequence>ISGYNWLCDLDEAKGLTLGRTYRNINACTTFIKYIATTAKDQVADEIKKTKFVSVTSDGATDASIIEQEIVFVRYSSKGEPVAKFAGLRQPLSPDVTNLFQTIMEALEDVGLNKEELEKKLVGFGCDGASVMGGKKGGVSAYLTRLQPNCITVHCFAHRLELAFKDAVKENRLYDSYSLLLMGLYYFYHNSPKQRQSLKQSFLSLKQSSLMPARVGGTRWAGHMVLAIENFVKGYPAIRAQLEICITQKGNTQKNSRGYLKLMKRPDVIAYLHLLLDVLSPLRLLSLTLQSNQTTLADVGEKIDVAKDVISSFKESVNCLNLLIFSSNGPRLKQFFRYHDPEASTYRGRPMKLTWPEVHSLYHESHENVLAVIDLIVTLPTSSSGNERGFSQMKLTKTSIRSRLSNANLNNSMAIQMLTPGVKEFDPDQAINKWTMGGKRERRPIFNEGSSRKRARLESNVNLSDLGSVEVVKHTAAILEPAAQQNIPVEQDEEAEEEVIFSDDEGVVSD</sequence>
<dbReference type="InterPro" id="IPR012337">
    <property type="entry name" value="RNaseH-like_sf"/>
</dbReference>
<feature type="region of interest" description="Disordered" evidence="1">
    <location>
        <begin position="489"/>
        <end position="510"/>
    </location>
</feature>
<dbReference type="EMBL" id="CALNXJ010000022">
    <property type="protein sequence ID" value="CAH3127406.1"/>
    <property type="molecule type" value="Genomic_DNA"/>
</dbReference>
<evidence type="ECO:0008006" key="4">
    <source>
        <dbReference type="Google" id="ProtNLM"/>
    </source>
</evidence>
<name>A0AAU9WVM7_9CNID</name>
<proteinExistence type="predicted"/>
<dbReference type="PANTHER" id="PTHR46880">
    <property type="entry name" value="RAS-ASSOCIATING DOMAIN-CONTAINING PROTEIN"/>
    <property type="match status" value="1"/>
</dbReference>
<dbReference type="AlphaFoldDB" id="A0AAU9WVM7"/>